<accession>A0A0C9UK66</accession>
<protein>
    <submittedName>
        <fullName evidence="2">Uncharacterized protein</fullName>
    </submittedName>
</protein>
<proteinExistence type="predicted"/>
<keyword evidence="3" id="KW-1185">Reference proteome</keyword>
<dbReference type="HOGENOM" id="CLU_2098391_0_0_1"/>
<evidence type="ECO:0000256" key="1">
    <source>
        <dbReference type="SAM" id="MobiDB-lite"/>
    </source>
</evidence>
<gene>
    <name evidence="2" type="ORF">M422DRAFT_253287</name>
</gene>
<name>A0A0C9UK66_SPHS4</name>
<feature type="compositionally biased region" description="Low complexity" evidence="1">
    <location>
        <begin position="80"/>
        <end position="98"/>
    </location>
</feature>
<evidence type="ECO:0000313" key="3">
    <source>
        <dbReference type="Proteomes" id="UP000054279"/>
    </source>
</evidence>
<dbReference type="EMBL" id="KN837123">
    <property type="protein sequence ID" value="KIJ43403.1"/>
    <property type="molecule type" value="Genomic_DNA"/>
</dbReference>
<evidence type="ECO:0000313" key="2">
    <source>
        <dbReference type="EMBL" id="KIJ43403.1"/>
    </source>
</evidence>
<reference evidence="2 3" key="1">
    <citation type="submission" date="2014-06" db="EMBL/GenBank/DDBJ databases">
        <title>Evolutionary Origins and Diversification of the Mycorrhizal Mutualists.</title>
        <authorList>
            <consortium name="DOE Joint Genome Institute"/>
            <consortium name="Mycorrhizal Genomics Consortium"/>
            <person name="Kohler A."/>
            <person name="Kuo A."/>
            <person name="Nagy L.G."/>
            <person name="Floudas D."/>
            <person name="Copeland A."/>
            <person name="Barry K.W."/>
            <person name="Cichocki N."/>
            <person name="Veneault-Fourrey C."/>
            <person name="LaButti K."/>
            <person name="Lindquist E.A."/>
            <person name="Lipzen A."/>
            <person name="Lundell T."/>
            <person name="Morin E."/>
            <person name="Murat C."/>
            <person name="Riley R."/>
            <person name="Ohm R."/>
            <person name="Sun H."/>
            <person name="Tunlid A."/>
            <person name="Henrissat B."/>
            <person name="Grigoriev I.V."/>
            <person name="Hibbett D.S."/>
            <person name="Martin F."/>
        </authorList>
    </citation>
    <scope>NUCLEOTIDE SEQUENCE [LARGE SCALE GENOMIC DNA]</scope>
    <source>
        <strain evidence="2 3">SS14</strain>
    </source>
</reference>
<sequence>MSQRKAESLVMKAKNVLKCTKSVSSSNSVAPPAKKTKTDAPVIEMELPVKTCTWPSKSSQTEVIEFSPTLTLVLTPVVPLQIDGSSDPSDSSCSSSSLENEDEEADLSEATKELSQ</sequence>
<dbReference type="AlphaFoldDB" id="A0A0C9UK66"/>
<feature type="region of interest" description="Disordered" evidence="1">
    <location>
        <begin position="80"/>
        <end position="116"/>
    </location>
</feature>
<organism evidence="2 3">
    <name type="scientific">Sphaerobolus stellatus (strain SS14)</name>
    <dbReference type="NCBI Taxonomy" id="990650"/>
    <lineage>
        <taxon>Eukaryota</taxon>
        <taxon>Fungi</taxon>
        <taxon>Dikarya</taxon>
        <taxon>Basidiomycota</taxon>
        <taxon>Agaricomycotina</taxon>
        <taxon>Agaricomycetes</taxon>
        <taxon>Phallomycetidae</taxon>
        <taxon>Geastrales</taxon>
        <taxon>Sphaerobolaceae</taxon>
        <taxon>Sphaerobolus</taxon>
    </lineage>
</organism>
<dbReference type="Proteomes" id="UP000054279">
    <property type="component" value="Unassembled WGS sequence"/>
</dbReference>